<dbReference type="PANTHER" id="PTHR48047">
    <property type="entry name" value="GLYCOSYLTRANSFERASE"/>
    <property type="match status" value="1"/>
</dbReference>
<dbReference type="FunFam" id="3.40.50.2000:FF:000063">
    <property type="entry name" value="Glycosyltransferase"/>
    <property type="match status" value="1"/>
</dbReference>
<dbReference type="EC" id="2.4.1.-" evidence="4"/>
<gene>
    <name evidence="5" type="ORF">J5N97_000072</name>
</gene>
<evidence type="ECO:0000256" key="3">
    <source>
        <dbReference type="RuleBase" id="RU003718"/>
    </source>
</evidence>
<sequence length="451" mass="51253">MAVAGEEARAPKLRVFFIPFFATSHIIPMTDIACQLAKRRLAEPTMVITKANAALIRLHSRPLRLLRLHRPTPPSTLSLLGRTPPFRYREPWFRLVRRVPEDLQSRRPLPETPKIVLYNPVHDHVPTDSHQFTIPDLPGPSIKMVKSELPEFLKHHDFLTSAWDDLKKSQLESYGVVVNTFYELEHEYCDYYRKVDCQRAWFVGPVALCDEQGKAGRGGGESEAARENRERCMRWLGGKEAGSVMFVCFGSWCYLEDEQLREMALGLEASGMEFLWVLRGDGEHLKTEWMPEGWEERVQGKGLVVKGWAPQSAILDHEAVGVFMTHCGWNSLLEGLGSGKPMLTWPLAFDHFITERLVVEVLKVGVRVWDGFRSTFEKEKVVVPAEAIERAVRKFIEGSGEGEEMRKRAAKWAEIAGAAVAEGGSSHKDLNSLIDDLFVLQRERKNGKHIE</sequence>
<comment type="caution">
    <text evidence="5">The sequence shown here is derived from an EMBL/GenBank/DDBJ whole genome shotgun (WGS) entry which is preliminary data.</text>
</comment>
<reference evidence="5 6" key="1">
    <citation type="journal article" date="2022" name="Hortic Res">
        <title>The genome of Dioscorea zingiberensis sheds light on the biosynthesis, origin and evolution of the medicinally important diosgenin saponins.</title>
        <authorList>
            <person name="Li Y."/>
            <person name="Tan C."/>
            <person name="Li Z."/>
            <person name="Guo J."/>
            <person name="Li S."/>
            <person name="Chen X."/>
            <person name="Wang C."/>
            <person name="Dai X."/>
            <person name="Yang H."/>
            <person name="Song W."/>
            <person name="Hou L."/>
            <person name="Xu J."/>
            <person name="Tong Z."/>
            <person name="Xu A."/>
            <person name="Yuan X."/>
            <person name="Wang W."/>
            <person name="Yang Q."/>
            <person name="Chen L."/>
            <person name="Sun Z."/>
            <person name="Wang K."/>
            <person name="Pan B."/>
            <person name="Chen J."/>
            <person name="Bao Y."/>
            <person name="Liu F."/>
            <person name="Qi X."/>
            <person name="Gang D.R."/>
            <person name="Wen J."/>
            <person name="Li J."/>
        </authorList>
    </citation>
    <scope>NUCLEOTIDE SEQUENCE [LARGE SCALE GENOMIC DNA]</scope>
    <source>
        <strain evidence="5">Dzin_1.0</strain>
    </source>
</reference>
<proteinExistence type="inferred from homology"/>
<evidence type="ECO:0000313" key="6">
    <source>
        <dbReference type="Proteomes" id="UP001085076"/>
    </source>
</evidence>
<dbReference type="InterPro" id="IPR002213">
    <property type="entry name" value="UDP_glucos_trans"/>
</dbReference>
<evidence type="ECO:0000256" key="1">
    <source>
        <dbReference type="ARBA" id="ARBA00009995"/>
    </source>
</evidence>
<dbReference type="SUPFAM" id="SSF53756">
    <property type="entry name" value="UDP-Glycosyltransferase/glycogen phosphorylase"/>
    <property type="match status" value="1"/>
</dbReference>
<keyword evidence="2 3" id="KW-0808">Transferase</keyword>
<organism evidence="5 6">
    <name type="scientific">Dioscorea zingiberensis</name>
    <dbReference type="NCBI Taxonomy" id="325984"/>
    <lineage>
        <taxon>Eukaryota</taxon>
        <taxon>Viridiplantae</taxon>
        <taxon>Streptophyta</taxon>
        <taxon>Embryophyta</taxon>
        <taxon>Tracheophyta</taxon>
        <taxon>Spermatophyta</taxon>
        <taxon>Magnoliopsida</taxon>
        <taxon>Liliopsida</taxon>
        <taxon>Dioscoreales</taxon>
        <taxon>Dioscoreaceae</taxon>
        <taxon>Dioscorea</taxon>
    </lineage>
</organism>
<dbReference type="CDD" id="cd03784">
    <property type="entry name" value="GT1_Gtf-like"/>
    <property type="match status" value="1"/>
</dbReference>
<dbReference type="Gene3D" id="3.40.50.2000">
    <property type="entry name" value="Glycogen Phosphorylase B"/>
    <property type="match status" value="3"/>
</dbReference>
<evidence type="ECO:0000256" key="4">
    <source>
        <dbReference type="RuleBase" id="RU362057"/>
    </source>
</evidence>
<evidence type="ECO:0000256" key="2">
    <source>
        <dbReference type="ARBA" id="ARBA00022679"/>
    </source>
</evidence>
<evidence type="ECO:0000313" key="5">
    <source>
        <dbReference type="EMBL" id="KAJ0961454.1"/>
    </source>
</evidence>
<dbReference type="PANTHER" id="PTHR48047:SF19">
    <property type="entry name" value="GLYCOSYLTRANSFERASE"/>
    <property type="match status" value="1"/>
</dbReference>
<dbReference type="GO" id="GO:0035251">
    <property type="term" value="F:UDP-glucosyltransferase activity"/>
    <property type="evidence" value="ECO:0007669"/>
    <property type="project" value="TreeGrafter"/>
</dbReference>
<keyword evidence="6" id="KW-1185">Reference proteome</keyword>
<comment type="similarity">
    <text evidence="1 3">Belongs to the UDP-glycosyltransferase family.</text>
</comment>
<dbReference type="PROSITE" id="PS00375">
    <property type="entry name" value="UDPGT"/>
    <property type="match status" value="1"/>
</dbReference>
<name>A0A9D5BV26_9LILI</name>
<dbReference type="Proteomes" id="UP001085076">
    <property type="component" value="Unassembled WGS sequence"/>
</dbReference>
<dbReference type="EMBL" id="JAGGNH010000020">
    <property type="protein sequence ID" value="KAJ0961454.1"/>
    <property type="molecule type" value="Genomic_DNA"/>
</dbReference>
<keyword evidence="3" id="KW-0328">Glycosyltransferase</keyword>
<dbReference type="Pfam" id="PF00201">
    <property type="entry name" value="UDPGT"/>
    <property type="match status" value="1"/>
</dbReference>
<accession>A0A9D5BV26</accession>
<dbReference type="OrthoDB" id="5835829at2759"/>
<protein>
    <recommendedName>
        <fullName evidence="4">Glycosyltransferase</fullName>
        <ecNumber evidence="4">2.4.1.-</ecNumber>
    </recommendedName>
</protein>
<dbReference type="AlphaFoldDB" id="A0A9D5BV26"/>
<dbReference type="InterPro" id="IPR035595">
    <property type="entry name" value="UDP_glycos_trans_CS"/>
</dbReference>